<evidence type="ECO:0000313" key="2">
    <source>
        <dbReference type="Proteomes" id="UP000032247"/>
    </source>
</evidence>
<comment type="caution">
    <text evidence="1">The sequence shown here is derived from an EMBL/GenBank/DDBJ whole genome shotgun (WGS) entry which is preliminary data.</text>
</comment>
<dbReference type="NCBIfam" id="NF041427">
    <property type="entry name" value="TrsD"/>
    <property type="match status" value="1"/>
</dbReference>
<sequence length="218" mass="25711">MFFSKKKADVNYDDFDFQPKELPKGQESLQGMSLLQGQFNEYIVTKTGYLVTILSGTGVNLDLLNEYEQTDVFEEYNAFLMANVAEARGEIFQFLDMTIPVDFKPYILSWKKRYIEMKEQEPENKIALQLIASYIDHYEQEDARHEMTTQGHFVVLKEKIKDKNYKSLQLAEKNLDEKADNVKKSLETQFQHYDLLIRKLNAAECKRVLYYFMNFNQS</sequence>
<evidence type="ECO:0000313" key="1">
    <source>
        <dbReference type="EMBL" id="KIU04553.1"/>
    </source>
</evidence>
<organism evidence="1 2">
    <name type="scientific">Bacillus subtilis</name>
    <dbReference type="NCBI Taxonomy" id="1423"/>
    <lineage>
        <taxon>Bacteria</taxon>
        <taxon>Bacillati</taxon>
        <taxon>Bacillota</taxon>
        <taxon>Bacilli</taxon>
        <taxon>Bacillales</taxon>
        <taxon>Bacillaceae</taxon>
        <taxon>Bacillus</taxon>
    </lineage>
</organism>
<protein>
    <submittedName>
        <fullName evidence="1">Conjugation protein</fullName>
    </submittedName>
</protein>
<name>A0A0D1I6Y3_BACIU</name>
<reference evidence="1 2" key="1">
    <citation type="submission" date="2014-12" db="EMBL/GenBank/DDBJ databases">
        <title>Comparative genome analysis of Bacillus coagulans HM-08, Clostridium butyricum HM-68, Bacillus subtilis HM-66 and Bacillus licheniformis BL-09.</title>
        <authorList>
            <person name="Zhang H."/>
        </authorList>
    </citation>
    <scope>NUCLEOTIDE SEQUENCE [LARGE SCALE GENOMIC DNA]</scope>
    <source>
        <strain evidence="1 2">HM-66</strain>
    </source>
</reference>
<proteinExistence type="predicted"/>
<dbReference type="EMBL" id="JXBC01000014">
    <property type="protein sequence ID" value="KIU04553.1"/>
    <property type="molecule type" value="Genomic_DNA"/>
</dbReference>
<dbReference type="PATRIC" id="fig|1423.173.peg.5017"/>
<dbReference type="AlphaFoldDB" id="A0A0D1I6Y3"/>
<gene>
    <name evidence="1" type="ORF">SC09_contig8orf00222</name>
</gene>
<accession>A0A0D1I6Y3</accession>
<dbReference type="Proteomes" id="UP000032247">
    <property type="component" value="Unassembled WGS sequence"/>
</dbReference>